<proteinExistence type="predicted"/>
<dbReference type="Pfam" id="PF00196">
    <property type="entry name" value="GerE"/>
    <property type="match status" value="1"/>
</dbReference>
<keyword evidence="2" id="KW-0238">DNA-binding</keyword>
<feature type="domain" description="HTH luxR-type" evidence="4">
    <location>
        <begin position="1"/>
        <end position="62"/>
    </location>
</feature>
<evidence type="ECO:0000313" key="6">
    <source>
        <dbReference type="Proteomes" id="UP000530654"/>
    </source>
</evidence>
<protein>
    <submittedName>
        <fullName evidence="5">Helix-turn-helix transcriptional regulator</fullName>
    </submittedName>
</protein>
<evidence type="ECO:0000259" key="4">
    <source>
        <dbReference type="PROSITE" id="PS50043"/>
    </source>
</evidence>
<evidence type="ECO:0000256" key="3">
    <source>
        <dbReference type="ARBA" id="ARBA00023163"/>
    </source>
</evidence>
<dbReference type="InterPro" id="IPR000792">
    <property type="entry name" value="Tscrpt_reg_LuxR_C"/>
</dbReference>
<reference evidence="5 6" key="1">
    <citation type="submission" date="2020-04" db="EMBL/GenBank/DDBJ databases">
        <title>Rhizobium bacterial biofertilizers improve the content of phenolic compounds of Lactuca sativa L. under non-saline and saline-stress conditions.</title>
        <authorList>
            <person name="Ayuso-Calles M."/>
            <person name="Garcia-Estevez I."/>
            <person name="Jimenez-Gomez A."/>
            <person name="Flores-Felix J.D."/>
            <person name="Escribano-Bailon M."/>
            <person name="Rivas R."/>
        </authorList>
    </citation>
    <scope>NUCLEOTIDE SEQUENCE [LARGE SCALE GENOMIC DNA]</scope>
    <source>
        <strain evidence="5 6">GPTR02</strain>
    </source>
</reference>
<dbReference type="Proteomes" id="UP000530654">
    <property type="component" value="Unassembled WGS sequence"/>
</dbReference>
<dbReference type="Gene3D" id="1.10.10.10">
    <property type="entry name" value="Winged helix-like DNA-binding domain superfamily/Winged helix DNA-binding domain"/>
    <property type="match status" value="1"/>
</dbReference>
<dbReference type="PANTHER" id="PTHR44688:SF16">
    <property type="entry name" value="DNA-BINDING TRANSCRIPTIONAL ACTIVATOR DEVR_DOSR"/>
    <property type="match status" value="1"/>
</dbReference>
<keyword evidence="3" id="KW-0804">Transcription</keyword>
<dbReference type="CDD" id="cd06170">
    <property type="entry name" value="LuxR_C_like"/>
    <property type="match status" value="1"/>
</dbReference>
<dbReference type="EMBL" id="JABEQY010000047">
    <property type="protein sequence ID" value="NNH67811.1"/>
    <property type="molecule type" value="Genomic_DNA"/>
</dbReference>
<evidence type="ECO:0000256" key="2">
    <source>
        <dbReference type="ARBA" id="ARBA00023125"/>
    </source>
</evidence>
<sequence length="65" mass="7138">MTVVTQRELEVLKWLAEGKTSDVISTILGISYITVNNHISNAKMKLHAVNNVHLVAKALRGGIIQ</sequence>
<evidence type="ECO:0000256" key="1">
    <source>
        <dbReference type="ARBA" id="ARBA00023015"/>
    </source>
</evidence>
<dbReference type="AlphaFoldDB" id="A0A7Y2RBK0"/>
<accession>A0A7Y2RBK0</accession>
<comment type="caution">
    <text evidence="5">The sequence shown here is derived from an EMBL/GenBank/DDBJ whole genome shotgun (WGS) entry which is preliminary data.</text>
</comment>
<dbReference type="GO" id="GO:0006355">
    <property type="term" value="P:regulation of DNA-templated transcription"/>
    <property type="evidence" value="ECO:0007669"/>
    <property type="project" value="InterPro"/>
</dbReference>
<dbReference type="PANTHER" id="PTHR44688">
    <property type="entry name" value="DNA-BINDING TRANSCRIPTIONAL ACTIVATOR DEVR_DOSR"/>
    <property type="match status" value="1"/>
</dbReference>
<dbReference type="PRINTS" id="PR00038">
    <property type="entry name" value="HTHLUXR"/>
</dbReference>
<name>A0A7Y2RBK0_9HYPH</name>
<dbReference type="SMART" id="SM00421">
    <property type="entry name" value="HTH_LUXR"/>
    <property type="match status" value="1"/>
</dbReference>
<dbReference type="InterPro" id="IPR016032">
    <property type="entry name" value="Sig_transdc_resp-reg_C-effctor"/>
</dbReference>
<evidence type="ECO:0000313" key="5">
    <source>
        <dbReference type="EMBL" id="NNH67811.1"/>
    </source>
</evidence>
<dbReference type="GO" id="GO:0003677">
    <property type="term" value="F:DNA binding"/>
    <property type="evidence" value="ECO:0007669"/>
    <property type="project" value="UniProtKB-KW"/>
</dbReference>
<dbReference type="InterPro" id="IPR036388">
    <property type="entry name" value="WH-like_DNA-bd_sf"/>
</dbReference>
<organism evidence="5 6">
    <name type="scientific">Rhizobium laguerreae</name>
    <dbReference type="NCBI Taxonomy" id="1076926"/>
    <lineage>
        <taxon>Bacteria</taxon>
        <taxon>Pseudomonadati</taxon>
        <taxon>Pseudomonadota</taxon>
        <taxon>Alphaproteobacteria</taxon>
        <taxon>Hyphomicrobiales</taxon>
        <taxon>Rhizobiaceae</taxon>
        <taxon>Rhizobium/Agrobacterium group</taxon>
        <taxon>Rhizobium</taxon>
    </lineage>
</organism>
<keyword evidence="1" id="KW-0805">Transcription regulation</keyword>
<gene>
    <name evidence="5" type="ORF">HLI17_31925</name>
</gene>
<dbReference type="PROSITE" id="PS50043">
    <property type="entry name" value="HTH_LUXR_2"/>
    <property type="match status" value="1"/>
</dbReference>
<dbReference type="SUPFAM" id="SSF46894">
    <property type="entry name" value="C-terminal effector domain of the bipartite response regulators"/>
    <property type="match status" value="1"/>
</dbReference>
<dbReference type="PROSITE" id="PS00622">
    <property type="entry name" value="HTH_LUXR_1"/>
    <property type="match status" value="1"/>
</dbReference>